<gene>
    <name evidence="1" type="ORF">DERP_013467</name>
</gene>
<sequence length="66" mass="7543">MQNMIIMTTFIVVSQANWPSLSSSSMNFEKNLQFIQTMMMVARKKLNVSIFGPKNTTPAYAALFYE</sequence>
<comment type="caution">
    <text evidence="1">The sequence shown here is derived from an EMBL/GenBank/DDBJ whole genome shotgun (WGS) entry which is preliminary data.</text>
</comment>
<reference evidence="1 2" key="1">
    <citation type="journal article" date="2018" name="J. Allergy Clin. Immunol.">
        <title>High-quality assembly of Dermatophagoides pteronyssinus genome and transcriptome reveals a wide range of novel allergens.</title>
        <authorList>
            <person name="Liu X.Y."/>
            <person name="Yang K.Y."/>
            <person name="Wang M.Q."/>
            <person name="Kwok J.S."/>
            <person name="Zeng X."/>
            <person name="Yang Z."/>
            <person name="Xiao X.J."/>
            <person name="Lau C.P."/>
            <person name="Li Y."/>
            <person name="Huang Z.M."/>
            <person name="Ba J.G."/>
            <person name="Yim A.K."/>
            <person name="Ouyang C.Y."/>
            <person name="Ngai S.M."/>
            <person name="Chan T.F."/>
            <person name="Leung E.L."/>
            <person name="Liu L."/>
            <person name="Liu Z.G."/>
            <person name="Tsui S.K."/>
        </authorList>
    </citation>
    <scope>NUCLEOTIDE SEQUENCE [LARGE SCALE GENOMIC DNA]</scope>
    <source>
        <strain evidence="1">Derp</strain>
    </source>
</reference>
<dbReference type="Proteomes" id="UP000887458">
    <property type="component" value="Unassembled WGS sequence"/>
</dbReference>
<protein>
    <submittedName>
        <fullName evidence="1">Uncharacterized protein</fullName>
    </submittedName>
</protein>
<organism evidence="1 2">
    <name type="scientific">Dermatophagoides pteronyssinus</name>
    <name type="common">European house dust mite</name>
    <dbReference type="NCBI Taxonomy" id="6956"/>
    <lineage>
        <taxon>Eukaryota</taxon>
        <taxon>Metazoa</taxon>
        <taxon>Ecdysozoa</taxon>
        <taxon>Arthropoda</taxon>
        <taxon>Chelicerata</taxon>
        <taxon>Arachnida</taxon>
        <taxon>Acari</taxon>
        <taxon>Acariformes</taxon>
        <taxon>Sarcoptiformes</taxon>
        <taxon>Astigmata</taxon>
        <taxon>Psoroptidia</taxon>
        <taxon>Analgoidea</taxon>
        <taxon>Pyroglyphidae</taxon>
        <taxon>Dermatophagoidinae</taxon>
        <taxon>Dermatophagoides</taxon>
    </lineage>
</organism>
<accession>A0ABQ8JSA2</accession>
<keyword evidence="2" id="KW-1185">Reference proteome</keyword>
<reference evidence="1 2" key="2">
    <citation type="journal article" date="2022" name="Mol. Biol. Evol.">
        <title>Comparative Genomics Reveals Insights into the Divergent Evolution of Astigmatic Mites and Household Pest Adaptations.</title>
        <authorList>
            <person name="Xiong Q."/>
            <person name="Wan A.T."/>
            <person name="Liu X."/>
            <person name="Fung C.S."/>
            <person name="Xiao X."/>
            <person name="Malainual N."/>
            <person name="Hou J."/>
            <person name="Wang L."/>
            <person name="Wang M."/>
            <person name="Yang K.Y."/>
            <person name="Cui Y."/>
            <person name="Leung E.L."/>
            <person name="Nong W."/>
            <person name="Shin S.K."/>
            <person name="Au S.W."/>
            <person name="Jeong K.Y."/>
            <person name="Chew F.T."/>
            <person name="Hui J.H."/>
            <person name="Leung T.F."/>
            <person name="Tungtrongchitr A."/>
            <person name="Zhong N."/>
            <person name="Liu Z."/>
            <person name="Tsui S.K."/>
        </authorList>
    </citation>
    <scope>NUCLEOTIDE SEQUENCE [LARGE SCALE GENOMIC DNA]</scope>
    <source>
        <strain evidence="1">Derp</strain>
    </source>
</reference>
<dbReference type="EMBL" id="NJHN03000019">
    <property type="protein sequence ID" value="KAH9425275.1"/>
    <property type="molecule type" value="Genomic_DNA"/>
</dbReference>
<evidence type="ECO:0000313" key="1">
    <source>
        <dbReference type="EMBL" id="KAH9425275.1"/>
    </source>
</evidence>
<evidence type="ECO:0000313" key="2">
    <source>
        <dbReference type="Proteomes" id="UP000887458"/>
    </source>
</evidence>
<proteinExistence type="predicted"/>
<name>A0ABQ8JSA2_DERPT</name>